<dbReference type="InterPro" id="IPR002641">
    <property type="entry name" value="PNPLA_dom"/>
</dbReference>
<dbReference type="Gene3D" id="1.25.40.20">
    <property type="entry name" value="Ankyrin repeat-containing domain"/>
    <property type="match status" value="3"/>
</dbReference>
<keyword evidence="11" id="KW-1185">Reference proteome</keyword>
<feature type="repeat" description="ANK" evidence="7">
    <location>
        <begin position="403"/>
        <end position="435"/>
    </location>
</feature>
<evidence type="ECO:0000256" key="1">
    <source>
        <dbReference type="ARBA" id="ARBA00013278"/>
    </source>
</evidence>
<feature type="short sequence motif" description="DGA/G" evidence="8">
    <location>
        <begin position="664"/>
        <end position="666"/>
    </location>
</feature>
<dbReference type="GO" id="GO:0052816">
    <property type="term" value="F:long-chain fatty acyl-CoA hydrolase activity"/>
    <property type="evidence" value="ECO:0007669"/>
    <property type="project" value="TreeGrafter"/>
</dbReference>
<comment type="catalytic activity">
    <reaction evidence="6">
        <text>a 1,2-diacyl-sn-glycero-3-phosphocholine + H2O = a 1-acyl-sn-glycero-3-phosphocholine + a fatty acid + H(+)</text>
        <dbReference type="Rhea" id="RHEA:15801"/>
        <dbReference type="ChEBI" id="CHEBI:15377"/>
        <dbReference type="ChEBI" id="CHEBI:15378"/>
        <dbReference type="ChEBI" id="CHEBI:28868"/>
        <dbReference type="ChEBI" id="CHEBI:57643"/>
        <dbReference type="ChEBI" id="CHEBI:58168"/>
        <dbReference type="EC" id="3.1.1.4"/>
    </reaction>
    <physiologicalReaction direction="left-to-right" evidence="6">
        <dbReference type="Rhea" id="RHEA:15802"/>
    </physiologicalReaction>
</comment>
<reference evidence="10" key="1">
    <citation type="submission" date="2020-06" db="EMBL/GenBank/DDBJ databases">
        <title>Draft genome of Bugula neritina, a colonial animal packing powerful symbionts and potential medicines.</title>
        <authorList>
            <person name="Rayko M."/>
        </authorList>
    </citation>
    <scope>NUCLEOTIDE SEQUENCE [LARGE SCALE GENOMIC DNA]</scope>
    <source>
        <strain evidence="10">Kwan_BN1</strain>
    </source>
</reference>
<dbReference type="EMBL" id="VXIV02001763">
    <property type="protein sequence ID" value="KAF6030015.1"/>
    <property type="molecule type" value="Genomic_DNA"/>
</dbReference>
<dbReference type="Pfam" id="PF12796">
    <property type="entry name" value="Ank_2"/>
    <property type="match status" value="2"/>
</dbReference>
<feature type="active site" description="Nucleophile" evidence="8">
    <location>
        <position position="541"/>
    </location>
</feature>
<dbReference type="OrthoDB" id="10021675at2759"/>
<dbReference type="SMART" id="SM00248">
    <property type="entry name" value="ANK"/>
    <property type="match status" value="8"/>
</dbReference>
<feature type="short sequence motif" description="GXGXXG" evidence="8">
    <location>
        <begin position="507"/>
        <end position="512"/>
    </location>
</feature>
<keyword evidence="4 7" id="KW-0040">ANK repeat</keyword>
<evidence type="ECO:0000313" key="10">
    <source>
        <dbReference type="EMBL" id="KAF6030015.1"/>
    </source>
</evidence>
<dbReference type="InterPro" id="IPR047148">
    <property type="entry name" value="PLPL9"/>
</dbReference>
<feature type="repeat" description="ANK" evidence="7">
    <location>
        <begin position="273"/>
        <end position="305"/>
    </location>
</feature>
<keyword evidence="5 8" id="KW-0443">Lipid metabolism</keyword>
<evidence type="ECO:0000256" key="2">
    <source>
        <dbReference type="ARBA" id="ARBA00022737"/>
    </source>
</evidence>
<dbReference type="PROSITE" id="PS50297">
    <property type="entry name" value="ANK_REP_REGION"/>
    <property type="match status" value="3"/>
</dbReference>
<dbReference type="GO" id="GO:0016042">
    <property type="term" value="P:lipid catabolic process"/>
    <property type="evidence" value="ECO:0007669"/>
    <property type="project" value="UniProtKB-UniRule"/>
</dbReference>
<evidence type="ECO:0000259" key="9">
    <source>
        <dbReference type="PROSITE" id="PS51635"/>
    </source>
</evidence>
<dbReference type="GO" id="GO:0005739">
    <property type="term" value="C:mitochondrion"/>
    <property type="evidence" value="ECO:0007669"/>
    <property type="project" value="TreeGrafter"/>
</dbReference>
<comment type="caution">
    <text evidence="10">The sequence shown here is derived from an EMBL/GenBank/DDBJ whole genome shotgun (WGS) entry which is preliminary data.</text>
</comment>
<feature type="active site" description="Proton acceptor" evidence="8">
    <location>
        <position position="664"/>
    </location>
</feature>
<dbReference type="PANTHER" id="PTHR24139">
    <property type="entry name" value="CALCIUM-INDEPENDENT PHOSPHOLIPASE A2"/>
    <property type="match status" value="1"/>
</dbReference>
<dbReference type="GO" id="GO:0047499">
    <property type="term" value="F:calcium-independent phospholipase A2 activity"/>
    <property type="evidence" value="ECO:0007669"/>
    <property type="project" value="InterPro"/>
</dbReference>
<accession>A0A7J7JVY3</accession>
<dbReference type="InterPro" id="IPR002110">
    <property type="entry name" value="Ankyrin_rpt"/>
</dbReference>
<proteinExistence type="predicted"/>
<dbReference type="Proteomes" id="UP000593567">
    <property type="component" value="Unassembled WGS sequence"/>
</dbReference>
<dbReference type="PROSITE" id="PS51635">
    <property type="entry name" value="PNPLA"/>
    <property type="match status" value="1"/>
</dbReference>
<evidence type="ECO:0000256" key="5">
    <source>
        <dbReference type="ARBA" id="ARBA00023098"/>
    </source>
</evidence>
<protein>
    <recommendedName>
        <fullName evidence="1">phospholipase A2</fullName>
        <ecNumber evidence="1">3.1.1.4</ecNumber>
    </recommendedName>
</protein>
<gene>
    <name evidence="10" type="ORF">EB796_011670</name>
</gene>
<evidence type="ECO:0000256" key="7">
    <source>
        <dbReference type="PROSITE-ProRule" id="PRU00023"/>
    </source>
</evidence>
<dbReference type="InterPro" id="IPR036770">
    <property type="entry name" value="Ankyrin_rpt-contain_sf"/>
</dbReference>
<feature type="short sequence motif" description="GXSXG" evidence="8">
    <location>
        <begin position="539"/>
        <end position="543"/>
    </location>
</feature>
<dbReference type="InterPro" id="IPR016035">
    <property type="entry name" value="Acyl_Trfase/lysoPLipase"/>
</dbReference>
<dbReference type="GO" id="GO:2000304">
    <property type="term" value="P:positive regulation of ceramide biosynthetic process"/>
    <property type="evidence" value="ECO:0007669"/>
    <property type="project" value="TreeGrafter"/>
</dbReference>
<evidence type="ECO:0000256" key="4">
    <source>
        <dbReference type="ARBA" id="ARBA00023043"/>
    </source>
</evidence>
<keyword evidence="8" id="KW-0442">Lipid degradation</keyword>
<dbReference type="SUPFAM" id="SSF48403">
    <property type="entry name" value="Ankyrin repeat"/>
    <property type="match status" value="1"/>
</dbReference>
<dbReference type="PROSITE" id="PS50088">
    <property type="entry name" value="ANK_REPEAT"/>
    <property type="match status" value="4"/>
</dbReference>
<dbReference type="Pfam" id="PF01734">
    <property type="entry name" value="Patatin"/>
    <property type="match status" value="1"/>
</dbReference>
<evidence type="ECO:0000256" key="3">
    <source>
        <dbReference type="ARBA" id="ARBA00022801"/>
    </source>
</evidence>
<dbReference type="Gene3D" id="3.40.1090.10">
    <property type="entry name" value="Cytosolic phospholipase A2 catalytic domain"/>
    <property type="match status" value="1"/>
</dbReference>
<keyword evidence="3 8" id="KW-0378">Hydrolase</keyword>
<feature type="repeat" description="ANK" evidence="7">
    <location>
        <begin position="370"/>
        <end position="402"/>
    </location>
</feature>
<evidence type="ECO:0000313" key="11">
    <source>
        <dbReference type="Proteomes" id="UP000593567"/>
    </source>
</evidence>
<name>A0A7J7JVY3_BUGNE</name>
<dbReference type="EC" id="3.1.1.4" evidence="1"/>
<dbReference type="SUPFAM" id="SSF52151">
    <property type="entry name" value="FabD/lysophospholipase-like"/>
    <property type="match status" value="1"/>
</dbReference>
<dbReference type="AlphaFoldDB" id="A0A7J7JVY3"/>
<feature type="domain" description="PNPLA" evidence="9">
    <location>
        <begin position="503"/>
        <end position="677"/>
    </location>
</feature>
<dbReference type="PANTHER" id="PTHR24139:SF34">
    <property type="entry name" value="85_88 KDA CALCIUM-INDEPENDENT PHOSPHOLIPASE A2"/>
    <property type="match status" value="1"/>
</dbReference>
<feature type="repeat" description="ANK" evidence="7">
    <location>
        <begin position="205"/>
        <end position="239"/>
    </location>
</feature>
<sequence>MLQSARTWIVIHEHLELAFQVATAYSMLDFNHVVCRLVQSVFDIICIQTMNFISSLVTKVSETLSSSANYSVTDIPRSSLLQYEPIASDDACNSKLCKTGHGKDARYIYVLTVPGSVPKYFRLFQLANETEALSLYTLFSSRVVPLVSVSKSISSSTSKIQDICHKVRENPSNSVTHLCVKLGLKDAIKRRHPEVARNVNALDDTNSSPLHLACLSSDVNAEFVKELIVLGADVTLRDIHGDTAFHHAARNCPQKLQMLLSQGSPAVNCMNIYGETAAHIACTENQPECLELLLMNNADPMVSESYKSTMHCAVKAKDTECVRLLAKKRPQLLSVRDGKFGGTALHWATSKEVIVCLLENGAVIDALSNTRDTPLHVMLKEDRRECVNCLLTEGADVTIPNHEGKTPLHIAIPTDDLAMVRSLVVFGADVNSVDRNGNSPRHLAATQRSKNSEKILATLHLIGAARCVAGRRECREGCSAAAFDDMMNSLSQCGSPSNGYRVLCLDGGGIRGLVLSIMLIQLEKLAGKDIRDCFDWISGTSTGGILALALTYGRNARYCLGLYFKLKSQVFSGSKPYNSELFEKILMEEYGEHTLMSELPYPRFPPDLHIFRNYENPLHQLLPVARSDRHGTPPKPNEVCIWQAARSSGAAPTFFTASMNMFLDGGLMANNPTIDTLTEIQEFTAGLKAMHEYKEVKPIKCVVSLGTGRCPKVPVTDIDVYRPFGLVDAYKVVQGATSLLKLIVEQATQSEGRPSDRARAWCSAINSHFFRLSPQLSLDIDLDETSDDKLLLVCWETMVYLHHNQEKIARIASIVTHCSPNT</sequence>
<evidence type="ECO:0000256" key="8">
    <source>
        <dbReference type="PROSITE-ProRule" id="PRU01161"/>
    </source>
</evidence>
<keyword evidence="2" id="KW-0677">Repeat</keyword>
<organism evidence="10 11">
    <name type="scientific">Bugula neritina</name>
    <name type="common">Brown bryozoan</name>
    <name type="synonym">Sertularia neritina</name>
    <dbReference type="NCBI Taxonomy" id="10212"/>
    <lineage>
        <taxon>Eukaryota</taxon>
        <taxon>Metazoa</taxon>
        <taxon>Spiralia</taxon>
        <taxon>Lophotrochozoa</taxon>
        <taxon>Bryozoa</taxon>
        <taxon>Gymnolaemata</taxon>
        <taxon>Cheilostomatida</taxon>
        <taxon>Flustrina</taxon>
        <taxon>Buguloidea</taxon>
        <taxon>Bugulidae</taxon>
        <taxon>Bugula</taxon>
    </lineage>
</organism>
<evidence type="ECO:0000256" key="6">
    <source>
        <dbReference type="ARBA" id="ARBA00023422"/>
    </source>
</evidence>